<feature type="transmembrane region" description="Helical" evidence="6">
    <location>
        <begin position="7"/>
        <end position="24"/>
    </location>
</feature>
<evidence type="ECO:0000256" key="1">
    <source>
        <dbReference type="ARBA" id="ARBA00004141"/>
    </source>
</evidence>
<evidence type="ECO:0000256" key="2">
    <source>
        <dbReference type="ARBA" id="ARBA00009399"/>
    </source>
</evidence>
<proteinExistence type="inferred from homology"/>
<dbReference type="Pfam" id="PF04138">
    <property type="entry name" value="GtrA_DPMS_TM"/>
    <property type="match status" value="1"/>
</dbReference>
<evidence type="ECO:0000259" key="7">
    <source>
        <dbReference type="Pfam" id="PF04138"/>
    </source>
</evidence>
<keyword evidence="5 6" id="KW-0472">Membrane</keyword>
<dbReference type="PANTHER" id="PTHR38459">
    <property type="entry name" value="PROPHAGE BACTOPRENOL-LINKED GLUCOSE TRANSLOCASE HOMOLOG"/>
    <property type="match status" value="1"/>
</dbReference>
<evidence type="ECO:0000256" key="5">
    <source>
        <dbReference type="ARBA" id="ARBA00023136"/>
    </source>
</evidence>
<dbReference type="RefSeq" id="WP_023401913.1">
    <property type="nucleotide sequence ID" value="NZ_AUSV01000134.1"/>
</dbReference>
<accession>V4GZF3</accession>
<gene>
    <name evidence="8" type="ORF">PL2TA16_01660</name>
</gene>
<feature type="transmembrane region" description="Helical" evidence="6">
    <location>
        <begin position="69"/>
        <end position="93"/>
    </location>
</feature>
<evidence type="ECO:0000256" key="3">
    <source>
        <dbReference type="ARBA" id="ARBA00022692"/>
    </source>
</evidence>
<evidence type="ECO:0000313" key="8">
    <source>
        <dbReference type="EMBL" id="ESP90556.1"/>
    </source>
</evidence>
<protein>
    <submittedName>
        <fullName evidence="8">Putative membrane protein</fullName>
    </submittedName>
</protein>
<comment type="similarity">
    <text evidence="2">Belongs to the GtrA family.</text>
</comment>
<evidence type="ECO:0000256" key="6">
    <source>
        <dbReference type="SAM" id="Phobius"/>
    </source>
</evidence>
<dbReference type="InterPro" id="IPR051401">
    <property type="entry name" value="GtrA_CellWall_Glycosyl"/>
</dbReference>
<sequence>MQFIRFCLVGGVVFIIDFALFNWLVQYIQNPYFARWVSFCVAIYCNWIGNTYFTFIAKNQAATDRLHKFCQFLIMSHSTGLFNLAVYSAAVYFGLSLKLSFTFGVTASLLLNFVFSKRIIAGRKL</sequence>
<dbReference type="GO" id="GO:0005886">
    <property type="term" value="C:plasma membrane"/>
    <property type="evidence" value="ECO:0007669"/>
    <property type="project" value="TreeGrafter"/>
</dbReference>
<keyword evidence="4 6" id="KW-1133">Transmembrane helix</keyword>
<feature type="domain" description="GtrA/DPMS transmembrane" evidence="7">
    <location>
        <begin position="5"/>
        <end position="120"/>
    </location>
</feature>
<feature type="transmembrane region" description="Helical" evidence="6">
    <location>
        <begin position="36"/>
        <end position="57"/>
    </location>
</feature>
<dbReference type="PANTHER" id="PTHR38459:SF1">
    <property type="entry name" value="PROPHAGE BACTOPRENOL-LINKED GLUCOSE TRANSLOCASE HOMOLOG"/>
    <property type="match status" value="1"/>
</dbReference>
<name>V4GZF3_PSEL2</name>
<dbReference type="AlphaFoldDB" id="V4GZF3"/>
<dbReference type="InterPro" id="IPR007267">
    <property type="entry name" value="GtrA_DPMS_TM"/>
</dbReference>
<dbReference type="EMBL" id="AUSV01000134">
    <property type="protein sequence ID" value="ESP90556.1"/>
    <property type="molecule type" value="Genomic_DNA"/>
</dbReference>
<keyword evidence="3 6" id="KW-0812">Transmembrane</keyword>
<evidence type="ECO:0000313" key="9">
    <source>
        <dbReference type="Proteomes" id="UP000017820"/>
    </source>
</evidence>
<feature type="transmembrane region" description="Helical" evidence="6">
    <location>
        <begin position="99"/>
        <end position="115"/>
    </location>
</feature>
<comment type="subcellular location">
    <subcellularLocation>
        <location evidence="1">Membrane</location>
        <topology evidence="1">Multi-pass membrane protein</topology>
    </subcellularLocation>
</comment>
<dbReference type="GO" id="GO:0000271">
    <property type="term" value="P:polysaccharide biosynthetic process"/>
    <property type="evidence" value="ECO:0007669"/>
    <property type="project" value="InterPro"/>
</dbReference>
<dbReference type="Proteomes" id="UP000017820">
    <property type="component" value="Unassembled WGS sequence"/>
</dbReference>
<reference evidence="9" key="1">
    <citation type="journal article" date="2014" name="Nat. Chem. Biol.">
        <title>Biosynthesis of polybrominated aromatic organic compounds by marine bacteria.</title>
        <authorList>
            <person name="Agarwal V."/>
            <person name="El Gamal A.A."/>
            <person name="Yamanaka K."/>
            <person name="Poth D."/>
            <person name="Kersten R.D."/>
            <person name="Schorn M."/>
            <person name="Allen E.E."/>
            <person name="Moore B.S."/>
        </authorList>
    </citation>
    <scope>NUCLEOTIDE SEQUENCE [LARGE SCALE GENOMIC DNA]</scope>
    <source>
        <strain evidence="9">2ta16</strain>
    </source>
</reference>
<organism evidence="8 9">
    <name type="scientific">Pseudoalteromonas luteoviolacea (strain 2ta16)</name>
    <dbReference type="NCBI Taxonomy" id="1353533"/>
    <lineage>
        <taxon>Bacteria</taxon>
        <taxon>Pseudomonadati</taxon>
        <taxon>Pseudomonadota</taxon>
        <taxon>Gammaproteobacteria</taxon>
        <taxon>Alteromonadales</taxon>
        <taxon>Pseudoalteromonadaceae</taxon>
        <taxon>Pseudoalteromonas</taxon>
    </lineage>
</organism>
<evidence type="ECO:0000256" key="4">
    <source>
        <dbReference type="ARBA" id="ARBA00022989"/>
    </source>
</evidence>
<comment type="caution">
    <text evidence="8">The sequence shown here is derived from an EMBL/GenBank/DDBJ whole genome shotgun (WGS) entry which is preliminary data.</text>
</comment>